<evidence type="ECO:0000313" key="8">
    <source>
        <dbReference type="Proteomes" id="UP000016491"/>
    </source>
</evidence>
<dbReference type="InterPro" id="IPR050833">
    <property type="entry name" value="Poly_Biosynth_Transport"/>
</dbReference>
<gene>
    <name evidence="7" type="ORF">CLOSYM_02955</name>
</gene>
<evidence type="ECO:0000256" key="3">
    <source>
        <dbReference type="ARBA" id="ARBA00022692"/>
    </source>
</evidence>
<evidence type="ECO:0000313" key="7">
    <source>
        <dbReference type="EMBL" id="ERI75890.1"/>
    </source>
</evidence>
<dbReference type="AlphaFoldDB" id="A0ABC9TVW9"/>
<feature type="transmembrane region" description="Helical" evidence="6">
    <location>
        <begin position="12"/>
        <end position="32"/>
    </location>
</feature>
<evidence type="ECO:0000256" key="2">
    <source>
        <dbReference type="ARBA" id="ARBA00022475"/>
    </source>
</evidence>
<keyword evidence="5 6" id="KW-0472">Membrane</keyword>
<dbReference type="RefSeq" id="WP_021643621.1">
    <property type="nucleotide sequence ID" value="NZ_KE993033.1"/>
</dbReference>
<feature type="transmembrane region" description="Helical" evidence="6">
    <location>
        <begin position="286"/>
        <end position="305"/>
    </location>
</feature>
<comment type="caution">
    <text evidence="7">The sequence shown here is derived from an EMBL/GenBank/DDBJ whole genome shotgun (WGS) entry which is preliminary data.</text>
</comment>
<organism evidence="7 8">
    <name type="scientific">[Clostridium] symbiosum ATCC 14940</name>
    <dbReference type="NCBI Taxonomy" id="411472"/>
    <lineage>
        <taxon>Bacteria</taxon>
        <taxon>Bacillati</taxon>
        <taxon>Bacillota</taxon>
        <taxon>Clostridia</taxon>
        <taxon>Lachnospirales</taxon>
        <taxon>Lachnospiraceae</taxon>
        <taxon>Otoolea</taxon>
    </lineage>
</organism>
<feature type="transmembrane region" description="Helical" evidence="6">
    <location>
        <begin position="52"/>
        <end position="71"/>
    </location>
</feature>
<feature type="transmembrane region" description="Helical" evidence="6">
    <location>
        <begin position="92"/>
        <end position="112"/>
    </location>
</feature>
<feature type="transmembrane region" description="Helical" evidence="6">
    <location>
        <begin position="216"/>
        <end position="241"/>
    </location>
</feature>
<proteinExistence type="predicted"/>
<evidence type="ECO:0000256" key="6">
    <source>
        <dbReference type="SAM" id="Phobius"/>
    </source>
</evidence>
<name>A0ABC9TVW9_CLOSY</name>
<evidence type="ECO:0000256" key="5">
    <source>
        <dbReference type="ARBA" id="ARBA00023136"/>
    </source>
</evidence>
<sequence length="413" mass="46562">MLKEKKVIKNSVSLYIMTFVRMVFPLLTLPYLTRVLSYESYGMMNYVNAVMTYIRLIIDFGFLLSTTAEIARYRGDKKKIGYILGNVMAAKILLSMVALALLLLLCLFIPILRENFQYVIFSFMSNTLSIFLLDFFFQGIEEMHILTIRFVIMQSVATVLTFFLVHGDQDLLLIPVLNLIATGIAAGISLGEILFKYKIKLRISCKRDIWHSLKNAFVFWISDISSTAFTALNTLLIGAFLPATEVALWSISLQIIIVLQRLYSPISNSIYPYMIREPKIKFIKKILTLCLPLVFTGCVALWFLADIIMNILGGEKYLAAVPILRALLPLAFISFPALLFGWPVLGAIGKEKETSMTTVIAAFVQVVLILLLIATGKFTIINIACSRAISEGILLVTRLGITYRFRTLFKDCS</sequence>
<dbReference type="InterPro" id="IPR002797">
    <property type="entry name" value="Polysacc_synth"/>
</dbReference>
<dbReference type="Pfam" id="PF01943">
    <property type="entry name" value="Polysacc_synt"/>
    <property type="match status" value="1"/>
</dbReference>
<feature type="transmembrane region" description="Helical" evidence="6">
    <location>
        <begin position="354"/>
        <end position="374"/>
    </location>
</feature>
<comment type="subcellular location">
    <subcellularLocation>
        <location evidence="1">Cell membrane</location>
        <topology evidence="1">Multi-pass membrane protein</topology>
    </subcellularLocation>
</comment>
<keyword evidence="2" id="KW-1003">Cell membrane</keyword>
<feature type="transmembrane region" description="Helical" evidence="6">
    <location>
        <begin position="118"/>
        <end position="137"/>
    </location>
</feature>
<dbReference type="EMBL" id="AWSU01000230">
    <property type="protein sequence ID" value="ERI75890.1"/>
    <property type="molecule type" value="Genomic_DNA"/>
</dbReference>
<feature type="transmembrane region" description="Helical" evidence="6">
    <location>
        <begin position="171"/>
        <end position="195"/>
    </location>
</feature>
<feature type="transmembrane region" description="Helical" evidence="6">
    <location>
        <begin position="317"/>
        <end position="342"/>
    </location>
</feature>
<dbReference type="PANTHER" id="PTHR30250:SF11">
    <property type="entry name" value="O-ANTIGEN TRANSPORTER-RELATED"/>
    <property type="match status" value="1"/>
</dbReference>
<feature type="transmembrane region" description="Helical" evidence="6">
    <location>
        <begin position="247"/>
        <end position="266"/>
    </location>
</feature>
<dbReference type="Proteomes" id="UP000016491">
    <property type="component" value="Unassembled WGS sequence"/>
</dbReference>
<protein>
    <submittedName>
        <fullName evidence="7">Polysaccharide biosynthesis protein</fullName>
    </submittedName>
</protein>
<evidence type="ECO:0000256" key="1">
    <source>
        <dbReference type="ARBA" id="ARBA00004651"/>
    </source>
</evidence>
<feature type="transmembrane region" description="Helical" evidence="6">
    <location>
        <begin position="146"/>
        <end position="165"/>
    </location>
</feature>
<dbReference type="PANTHER" id="PTHR30250">
    <property type="entry name" value="PST FAMILY PREDICTED COLANIC ACID TRANSPORTER"/>
    <property type="match status" value="1"/>
</dbReference>
<evidence type="ECO:0000256" key="4">
    <source>
        <dbReference type="ARBA" id="ARBA00022989"/>
    </source>
</evidence>
<keyword evidence="3 6" id="KW-0812">Transmembrane</keyword>
<dbReference type="GO" id="GO:0005886">
    <property type="term" value="C:plasma membrane"/>
    <property type="evidence" value="ECO:0007669"/>
    <property type="project" value="UniProtKB-SubCell"/>
</dbReference>
<accession>A0ABC9TVW9</accession>
<keyword evidence="4 6" id="KW-1133">Transmembrane helix</keyword>
<reference evidence="7 8" key="1">
    <citation type="submission" date="2013-07" db="EMBL/GenBank/DDBJ databases">
        <authorList>
            <person name="Weinstock G."/>
            <person name="Sodergren E."/>
            <person name="Wylie T."/>
            <person name="Fulton L."/>
            <person name="Fulton R."/>
            <person name="Fronick C."/>
            <person name="O'Laughlin M."/>
            <person name="Godfrey J."/>
            <person name="Miner T."/>
            <person name="Herter B."/>
            <person name="Appelbaum E."/>
            <person name="Cordes M."/>
            <person name="Lek S."/>
            <person name="Wollam A."/>
            <person name="Pepin K.H."/>
            <person name="Palsikar V.B."/>
            <person name="Mitreva M."/>
            <person name="Wilson R.K."/>
        </authorList>
    </citation>
    <scope>NUCLEOTIDE SEQUENCE [LARGE SCALE GENOMIC DNA]</scope>
    <source>
        <strain evidence="7 8">ATCC 14940</strain>
    </source>
</reference>